<proteinExistence type="predicted"/>
<gene>
    <name evidence="2" type="ORF">MCOR_34341</name>
</gene>
<keyword evidence="3" id="KW-1185">Reference proteome</keyword>
<protein>
    <submittedName>
        <fullName evidence="2">Uncharacterized protein</fullName>
    </submittedName>
</protein>
<dbReference type="EMBL" id="CACVKT020006168">
    <property type="protein sequence ID" value="CAC5400127.1"/>
    <property type="molecule type" value="Genomic_DNA"/>
</dbReference>
<evidence type="ECO:0000313" key="3">
    <source>
        <dbReference type="Proteomes" id="UP000507470"/>
    </source>
</evidence>
<name>A0A6J8CXL1_MYTCO</name>
<dbReference type="OrthoDB" id="6153240at2759"/>
<organism evidence="2 3">
    <name type="scientific">Mytilus coruscus</name>
    <name type="common">Sea mussel</name>
    <dbReference type="NCBI Taxonomy" id="42192"/>
    <lineage>
        <taxon>Eukaryota</taxon>
        <taxon>Metazoa</taxon>
        <taxon>Spiralia</taxon>
        <taxon>Lophotrochozoa</taxon>
        <taxon>Mollusca</taxon>
        <taxon>Bivalvia</taxon>
        <taxon>Autobranchia</taxon>
        <taxon>Pteriomorphia</taxon>
        <taxon>Mytilida</taxon>
        <taxon>Mytiloidea</taxon>
        <taxon>Mytilidae</taxon>
        <taxon>Mytilinae</taxon>
        <taxon>Mytilus</taxon>
    </lineage>
</organism>
<feature type="region of interest" description="Disordered" evidence="1">
    <location>
        <begin position="227"/>
        <end position="246"/>
    </location>
</feature>
<evidence type="ECO:0000256" key="1">
    <source>
        <dbReference type="SAM" id="MobiDB-lite"/>
    </source>
</evidence>
<dbReference type="Proteomes" id="UP000507470">
    <property type="component" value="Unassembled WGS sequence"/>
</dbReference>
<sequence>MKFTDGGTDQRHTLEAVRCASICIFYELNLDMMILARCAPGQSWTNPAERIMSILNLALQNCALERPSGDDDTEREIIRCGSMASLRTLCEKKQDIKQKWIELIEPVQSTVRNRFLRLSLKEKPMQAIDPIAIDEIDIIQRHLREHFPDLNLQKLQKVHTKKCQSYIQWIEKHSRQRHYTFQLRKCDDANCCIPSTLGRENLMWLPDPVVNTTDQDHYLQYEEVKHQETEEDRPSMKIQKKSKKTDQVVEKTTDEIERPTAIENNEHSEIVIEYEDEEPEFAENKLTTAQHARSTIVCVECNKAKSVVLKHVLTDRTESLFSTSYQ</sequence>
<reference evidence="2 3" key="1">
    <citation type="submission" date="2020-06" db="EMBL/GenBank/DDBJ databases">
        <authorList>
            <person name="Li R."/>
            <person name="Bekaert M."/>
        </authorList>
    </citation>
    <scope>NUCLEOTIDE SEQUENCE [LARGE SCALE GENOMIC DNA]</scope>
    <source>
        <strain evidence="3">wild</strain>
    </source>
</reference>
<evidence type="ECO:0000313" key="2">
    <source>
        <dbReference type="EMBL" id="CAC5400127.1"/>
    </source>
</evidence>
<dbReference type="AlphaFoldDB" id="A0A6J8CXL1"/>
<accession>A0A6J8CXL1</accession>